<dbReference type="HOGENOM" id="CLU_003211_0_0_0"/>
<dbReference type="EMBL" id="CP003379">
    <property type="protein sequence ID" value="AFL88424.1"/>
    <property type="molecule type" value="Genomic_DNA"/>
</dbReference>
<dbReference type="InterPro" id="IPR011749">
    <property type="entry name" value="CHP02243"/>
</dbReference>
<accession>I3ZHP7</accession>
<evidence type="ECO:0000313" key="3">
    <source>
        <dbReference type="EMBL" id="AFL88765.1"/>
    </source>
</evidence>
<dbReference type="KEGG" id="trs:Terro_2519"/>
<dbReference type="eggNOG" id="COG3299">
    <property type="taxonomic scope" value="Bacteria"/>
</dbReference>
<dbReference type="AlphaFoldDB" id="I3ZHP7"/>
<protein>
    <submittedName>
        <fullName evidence="3">Uncharacterized protein</fullName>
    </submittedName>
</protein>
<reference evidence="3 4" key="1">
    <citation type="submission" date="2012-06" db="EMBL/GenBank/DDBJ databases">
        <title>Complete genome of Terriglobus roseus DSM 18391.</title>
        <authorList>
            <consortium name="US DOE Joint Genome Institute (JGI-PGF)"/>
            <person name="Lucas S."/>
            <person name="Copeland A."/>
            <person name="Lapidus A."/>
            <person name="Glavina del Rio T."/>
            <person name="Dalin E."/>
            <person name="Tice H."/>
            <person name="Bruce D."/>
            <person name="Goodwin L."/>
            <person name="Pitluck S."/>
            <person name="Peters L."/>
            <person name="Mikhailova N."/>
            <person name="Munk A.C.C."/>
            <person name="Kyrpides N."/>
            <person name="Mavromatis K."/>
            <person name="Ivanova N."/>
            <person name="Brettin T."/>
            <person name="Detter J.C."/>
            <person name="Han C."/>
            <person name="Larimer F."/>
            <person name="Land M."/>
            <person name="Hauser L."/>
            <person name="Markowitz V."/>
            <person name="Cheng J.-F."/>
            <person name="Hugenholtz P."/>
            <person name="Woyke T."/>
            <person name="Wu D."/>
            <person name="Brambilla E."/>
            <person name="Klenk H.-P."/>
            <person name="Eisen J.A."/>
        </authorList>
    </citation>
    <scope>NUCLEOTIDE SEQUENCE [LARGE SCALE GENOMIC DNA]</scope>
    <source>
        <strain evidence="3">DSM 18391</strain>
        <strain evidence="4">DSM 18391 / NRRL B-41598 / KBS 63</strain>
    </source>
</reference>
<keyword evidence="4" id="KW-1185">Reference proteome</keyword>
<dbReference type="Proteomes" id="UP000006056">
    <property type="component" value="Chromosome"/>
</dbReference>
<evidence type="ECO:0000313" key="2">
    <source>
        <dbReference type="EMBL" id="AFL88424.1"/>
    </source>
</evidence>
<dbReference type="EMBL" id="CP003379">
    <property type="protein sequence ID" value="AFL88765.1"/>
    <property type="molecule type" value="Genomic_DNA"/>
</dbReference>
<dbReference type="NCBIfam" id="TIGR02243">
    <property type="entry name" value="putative baseplate assembly protein"/>
    <property type="match status" value="1"/>
</dbReference>
<evidence type="ECO:0000256" key="1">
    <source>
        <dbReference type="SAM" id="MobiDB-lite"/>
    </source>
</evidence>
<dbReference type="PATRIC" id="fig|926566.3.peg.2125"/>
<evidence type="ECO:0000313" key="4">
    <source>
        <dbReference type="Proteomes" id="UP000006056"/>
    </source>
</evidence>
<feature type="region of interest" description="Disordered" evidence="1">
    <location>
        <begin position="251"/>
        <end position="275"/>
    </location>
</feature>
<name>I3ZHP7_TERRK</name>
<sequence>MSDCTCCTGIAVVAPGTIENPQGLSTIPYRVGIHGQFFASMLAENNTSGLRTRETDDFTVAVMDAAAVLCDVLSFYQESFANEHYLRTSKERQSLVGMGQLLGYQLAAGRAASTYLAFTLESPVVPPAPAIAGLPPGPYPTPGAVEGVPASVSIPIGTKVQSVPGPGESPQTFETVEALTAQPEWNSIPLRPTAPFSAAATAFSAVTLQGFVGNIKPGDFVLLHQDPSAPIVQQVLKVDTQTVAGQTTLTLDGATNPGATLGSLQPPPVSNPPDDFTESYILSAVRGRKWNQPEFEAIISNRRWDTARLQQAIRNAQAKDTSGVTVSVMSSAAALFGHNADLSGSSSLETLAELSISKKLVKSVVTHTSSDGHLSQQNAGAGQLYLDVPNPAAVPGRWIMLDAPSLRVVTQISGAIDLSVDVFGPAARTTRVTLKNPPAQNVLDSFSLRSTRVFLEAATFAVAAPSMTATSGNADAGGDTLRLDGPYLGLVAGRDIVVMGELTPLPGQTAFEQRTIAGVTLEDGYTVLKLSNPLTNRFAWSSVRVLANVAASTHGESLPAETLGAGDATKVFQRFALKQGPLTWVSASVPAGILPAITVRVNGVAWTRVDNLFACRPQDRVYMLQTTSEGTTWVCFGDGVNGARLPSGAENITADYRRGIGEGGNLKAGQLSLALSRPLGLSSVVNPVAATGGGAPETLEESRISMPYPIKTLGRIVTLPDYEDFARASAGIAKAQAAWVWDGHRRVAMVTIAGPNGAVIPPGTPAYSDLLSAIQSAGDERVASALTAYRPVFFDVDASIIVDPAYVSDSVLTAVKAALQSAFSFTVRAFGQPVYLSEVIAVMQSVAGVIAVDVNALYRSGTTPDLTLAPADFLAAAGASALGSTMTGAELLTLRVGALNSVRGNA</sequence>
<organism evidence="3 4">
    <name type="scientific">Terriglobus roseus (strain DSM 18391 / NRRL B-41598 / KBS 63)</name>
    <dbReference type="NCBI Taxonomy" id="926566"/>
    <lineage>
        <taxon>Bacteria</taxon>
        <taxon>Pseudomonadati</taxon>
        <taxon>Acidobacteriota</taxon>
        <taxon>Terriglobia</taxon>
        <taxon>Terriglobales</taxon>
        <taxon>Acidobacteriaceae</taxon>
        <taxon>Terriglobus</taxon>
    </lineage>
</organism>
<dbReference type="STRING" id="926566.Terro_2155"/>
<proteinExistence type="predicted"/>
<dbReference type="OrthoDB" id="266253at2"/>
<gene>
    <name evidence="2" type="ordered locus">Terro_2155</name>
    <name evidence="3" type="ordered locus">Terro_2519</name>
</gene>
<dbReference type="KEGG" id="trs:Terro_2155"/>
<dbReference type="RefSeq" id="WP_014785993.1">
    <property type="nucleotide sequence ID" value="NC_018014.1"/>
</dbReference>